<keyword evidence="1" id="KW-0472">Membrane</keyword>
<evidence type="ECO:0000256" key="1">
    <source>
        <dbReference type="SAM" id="Phobius"/>
    </source>
</evidence>
<keyword evidence="1" id="KW-0812">Transmembrane</keyword>
<name>A0A1N7INJ5_9CORY</name>
<proteinExistence type="predicted"/>
<dbReference type="InterPro" id="IPR021202">
    <property type="entry name" value="Rv3654c-like"/>
</dbReference>
<feature type="transmembrane region" description="Helical" evidence="1">
    <location>
        <begin position="33"/>
        <end position="56"/>
    </location>
</feature>
<keyword evidence="2" id="KW-0067">ATP-binding</keyword>
<accession>A0A1N7INJ5</accession>
<dbReference type="EMBL" id="FTOF01000001">
    <property type="protein sequence ID" value="SIS38657.1"/>
    <property type="molecule type" value="Genomic_DNA"/>
</dbReference>
<keyword evidence="1" id="KW-1133">Transmembrane helix</keyword>
<dbReference type="STRING" id="1161099.SAMN05444817_101123"/>
<evidence type="ECO:0000313" key="3">
    <source>
        <dbReference type="Proteomes" id="UP000186292"/>
    </source>
</evidence>
<evidence type="ECO:0000313" key="2">
    <source>
        <dbReference type="EMBL" id="SIS38657.1"/>
    </source>
</evidence>
<reference evidence="3" key="1">
    <citation type="submission" date="2017-01" db="EMBL/GenBank/DDBJ databases">
        <authorList>
            <person name="Varghese N."/>
            <person name="Submissions S."/>
        </authorList>
    </citation>
    <scope>NUCLEOTIDE SEQUENCE [LARGE SCALE GENOMIC DNA]</scope>
    <source>
        <strain evidence="3">DSM 44531</strain>
    </source>
</reference>
<dbReference type="NCBIfam" id="TIGR03816">
    <property type="entry name" value="tadE_like_DECH"/>
    <property type="match status" value="1"/>
</dbReference>
<dbReference type="GO" id="GO:0004386">
    <property type="term" value="F:helicase activity"/>
    <property type="evidence" value="ECO:0007669"/>
    <property type="project" value="UniProtKB-KW"/>
</dbReference>
<organism evidence="2 3">
    <name type="scientific">Corynebacterium appendicis CIP 107643</name>
    <dbReference type="NCBI Taxonomy" id="1161099"/>
    <lineage>
        <taxon>Bacteria</taxon>
        <taxon>Bacillati</taxon>
        <taxon>Actinomycetota</taxon>
        <taxon>Actinomycetes</taxon>
        <taxon>Mycobacteriales</taxon>
        <taxon>Corynebacteriaceae</taxon>
        <taxon>Corynebacterium</taxon>
    </lineage>
</organism>
<keyword evidence="2" id="KW-0378">Hydrolase</keyword>
<dbReference type="Proteomes" id="UP000186292">
    <property type="component" value="Unassembled WGS sequence"/>
</dbReference>
<protein>
    <submittedName>
        <fullName evidence="2">Helicase/secretion neighborhood TadE-like protein</fullName>
    </submittedName>
</protein>
<keyword evidence="2" id="KW-0547">Nucleotide-binding</keyword>
<sequence length="138" mass="13320">MTAAPRFWPVRRVRLGRPARLAQLAGCGSDRGYATIASAGIIAAVVALALVVATAVSRTADTHRAQVAADLAAVAGATALHAGQGSGSGGGGGDACAVARETARLNGAELADCSITGTDVTVTAEVGGAEAAAKAGPI</sequence>
<gene>
    <name evidence="2" type="ORF">SAMN05444817_101123</name>
</gene>
<dbReference type="AlphaFoldDB" id="A0A1N7INJ5"/>
<keyword evidence="2" id="KW-0347">Helicase</keyword>
<keyword evidence="3" id="KW-1185">Reference proteome</keyword>